<comment type="caution">
    <text evidence="1">The sequence shown here is derived from an EMBL/GenBank/DDBJ whole genome shotgun (WGS) entry which is preliminary data.</text>
</comment>
<proteinExistence type="predicted"/>
<gene>
    <name evidence="1" type="ORF">C7I85_09740</name>
</gene>
<organism evidence="1 2">
    <name type="scientific">Pseudaminobacter soli</name>
    <name type="common">ex Li et al. 2025</name>
    <dbReference type="NCBI Taxonomy" id="1295366"/>
    <lineage>
        <taxon>Bacteria</taxon>
        <taxon>Pseudomonadati</taxon>
        <taxon>Pseudomonadota</taxon>
        <taxon>Alphaproteobacteria</taxon>
        <taxon>Hyphomicrobiales</taxon>
        <taxon>Phyllobacteriaceae</taxon>
        <taxon>Pseudaminobacter</taxon>
    </lineage>
</organism>
<reference evidence="1 2" key="1">
    <citation type="submission" date="2018-03" db="EMBL/GenBank/DDBJ databases">
        <title>The draft genome of Mesorhizobium soli JCM 19897.</title>
        <authorList>
            <person name="Li L."/>
            <person name="Liu L."/>
            <person name="Liang L."/>
            <person name="Wang T."/>
            <person name="Zhang X."/>
        </authorList>
    </citation>
    <scope>NUCLEOTIDE SEQUENCE [LARGE SCALE GENOMIC DNA]</scope>
    <source>
        <strain evidence="1 2">JCM 19897</strain>
    </source>
</reference>
<protein>
    <submittedName>
        <fullName evidence="1">Uncharacterized protein</fullName>
    </submittedName>
</protein>
<dbReference type="EMBL" id="PXYL01000004">
    <property type="protein sequence ID" value="PSJ61347.1"/>
    <property type="molecule type" value="Genomic_DNA"/>
</dbReference>
<evidence type="ECO:0000313" key="2">
    <source>
        <dbReference type="Proteomes" id="UP000240653"/>
    </source>
</evidence>
<evidence type="ECO:0000313" key="1">
    <source>
        <dbReference type="EMBL" id="PSJ61347.1"/>
    </source>
</evidence>
<dbReference type="AlphaFoldDB" id="A0A2P7SFV6"/>
<keyword evidence="2" id="KW-1185">Reference proteome</keyword>
<dbReference type="Proteomes" id="UP000240653">
    <property type="component" value="Unassembled WGS sequence"/>
</dbReference>
<sequence length="107" mass="11613">MRSVSIHYREGERDKLLREIVGCAESYGFTVGLGVIPSEPDFMEVMFRHAKKAATGFVDNSMLGVTVAAGSSGRVQFSHAVANDLVEMLRQAAGKLPGARFDLIVLK</sequence>
<accession>A0A2P7SFV6</accession>
<name>A0A2P7SFV6_9HYPH</name>